<organism evidence="1 2">
    <name type="scientific">Astyanax mexicanus</name>
    <name type="common">Blind cave fish</name>
    <name type="synonym">Astyanax fasciatus mexicanus</name>
    <dbReference type="NCBI Taxonomy" id="7994"/>
    <lineage>
        <taxon>Eukaryota</taxon>
        <taxon>Metazoa</taxon>
        <taxon>Chordata</taxon>
        <taxon>Craniata</taxon>
        <taxon>Vertebrata</taxon>
        <taxon>Euteleostomi</taxon>
        <taxon>Actinopterygii</taxon>
        <taxon>Neopterygii</taxon>
        <taxon>Teleostei</taxon>
        <taxon>Ostariophysi</taxon>
        <taxon>Characiformes</taxon>
        <taxon>Characoidei</taxon>
        <taxon>Acestrorhamphidae</taxon>
        <taxon>Acestrorhamphinae</taxon>
        <taxon>Astyanax</taxon>
    </lineage>
</organism>
<sequence length="94" mass="10335">MGFGKLQLARSIGMTLERFSLSIGSLRTSLMSRIPEAWSGNRTLAMLPLIQAVAFTLGRNEAIARASSPLFEIDTMPTPVFFTCKGKNILIFNI</sequence>
<dbReference type="Proteomes" id="UP000694621">
    <property type="component" value="Unplaced"/>
</dbReference>
<accession>A0A8B9HLM0</accession>
<protein>
    <submittedName>
        <fullName evidence="1">Uncharacterized protein</fullName>
    </submittedName>
</protein>
<evidence type="ECO:0000313" key="1">
    <source>
        <dbReference type="Ensembl" id="ENSAMXP00005013631.1"/>
    </source>
</evidence>
<proteinExistence type="predicted"/>
<name>A0A8B9HLM0_ASTMX</name>
<evidence type="ECO:0000313" key="2">
    <source>
        <dbReference type="Proteomes" id="UP000694621"/>
    </source>
</evidence>
<reference evidence="1" key="1">
    <citation type="submission" date="2025-08" db="UniProtKB">
        <authorList>
            <consortium name="Ensembl"/>
        </authorList>
    </citation>
    <scope>IDENTIFICATION</scope>
</reference>
<dbReference type="Ensembl" id="ENSAMXT00005015104.1">
    <property type="protein sequence ID" value="ENSAMXP00005013631.1"/>
    <property type="gene ID" value="ENSAMXG00005007324.1"/>
</dbReference>
<dbReference type="AlphaFoldDB" id="A0A8B9HLM0"/>